<feature type="domain" description="DUF2087" evidence="2">
    <location>
        <begin position="118"/>
        <end position="186"/>
    </location>
</feature>
<comment type="caution">
    <text evidence="3">The sequence shown here is derived from an EMBL/GenBank/DDBJ whole genome shotgun (WGS) entry which is preliminary data.</text>
</comment>
<evidence type="ECO:0000259" key="2">
    <source>
        <dbReference type="Pfam" id="PF09860"/>
    </source>
</evidence>
<organism evidence="3 4">
    <name type="scientific">Piscinibacterium candidicorallinum</name>
    <dbReference type="NCBI Taxonomy" id="1793872"/>
    <lineage>
        <taxon>Bacteria</taxon>
        <taxon>Pseudomonadati</taxon>
        <taxon>Pseudomonadota</taxon>
        <taxon>Betaproteobacteria</taxon>
        <taxon>Burkholderiales</taxon>
        <taxon>Piscinibacterium</taxon>
    </lineage>
</organism>
<dbReference type="Proteomes" id="UP001595556">
    <property type="component" value="Unassembled WGS sequence"/>
</dbReference>
<feature type="region of interest" description="Disordered" evidence="1">
    <location>
        <begin position="1"/>
        <end position="25"/>
    </location>
</feature>
<gene>
    <name evidence="3" type="ORF">ACFOEN_10880</name>
</gene>
<dbReference type="Pfam" id="PF09860">
    <property type="entry name" value="DUF2087"/>
    <property type="match status" value="1"/>
</dbReference>
<evidence type="ECO:0000313" key="3">
    <source>
        <dbReference type="EMBL" id="MFC3148147.1"/>
    </source>
</evidence>
<proteinExistence type="predicted"/>
<protein>
    <submittedName>
        <fullName evidence="3">DUF2087 domain-containing protein</fullName>
    </submittedName>
</protein>
<keyword evidence="4" id="KW-1185">Reference proteome</keyword>
<accession>A0ABV7H8L9</accession>
<evidence type="ECO:0000256" key="1">
    <source>
        <dbReference type="SAM" id="MobiDB-lite"/>
    </source>
</evidence>
<evidence type="ECO:0000313" key="4">
    <source>
        <dbReference type="Proteomes" id="UP001595556"/>
    </source>
</evidence>
<dbReference type="RefSeq" id="WP_377303811.1">
    <property type="nucleotide sequence ID" value="NZ_CP180191.1"/>
</dbReference>
<dbReference type="EMBL" id="JBHRTI010000004">
    <property type="protein sequence ID" value="MFC3148147.1"/>
    <property type="molecule type" value="Genomic_DNA"/>
</dbReference>
<dbReference type="InterPro" id="IPR018656">
    <property type="entry name" value="DUF2087"/>
</dbReference>
<reference evidence="4" key="1">
    <citation type="journal article" date="2019" name="Int. J. Syst. Evol. Microbiol.">
        <title>The Global Catalogue of Microorganisms (GCM) 10K type strain sequencing project: providing services to taxonomists for standard genome sequencing and annotation.</title>
        <authorList>
            <consortium name="The Broad Institute Genomics Platform"/>
            <consortium name="The Broad Institute Genome Sequencing Center for Infectious Disease"/>
            <person name="Wu L."/>
            <person name="Ma J."/>
        </authorList>
    </citation>
    <scope>NUCLEOTIDE SEQUENCE [LARGE SCALE GENOMIC DNA]</scope>
    <source>
        <strain evidence="4">KCTC 52168</strain>
    </source>
</reference>
<name>A0ABV7H8L9_9BURK</name>
<sequence>MSSSALSSAAQSARSRTSPTRQPTALLAPDLSAFAKALRTQLREHLAAQAGSDDPVPGHVQLLNMLARAAGHPNVQALKARAERMPVDALAAREPQAPLPLTPAATKAAMQFDAKGVLVRWPNKFSVQRLALWGLWLHFDAKRRYTEREVNDLLKAWHSYGDHATLRRELINMRLLGRKSDCSEYWKEPARPDAETRALLQALRARIKTQRSPD</sequence>